<protein>
    <submittedName>
        <fullName evidence="2">Plasmid stabilization system protein</fullName>
    </submittedName>
</protein>
<gene>
    <name evidence="2" type="ordered locus">Oweho_1718</name>
</gene>
<dbReference type="Proteomes" id="UP000005631">
    <property type="component" value="Chromosome"/>
</dbReference>
<dbReference type="STRING" id="926562.Oweho_1718"/>
<organism evidence="2 3">
    <name type="scientific">Owenweeksia hongkongensis (strain DSM 17368 / CIP 108786 / JCM 12287 / NRRL B-23963 / UST20020801)</name>
    <dbReference type="NCBI Taxonomy" id="926562"/>
    <lineage>
        <taxon>Bacteria</taxon>
        <taxon>Pseudomonadati</taxon>
        <taxon>Bacteroidota</taxon>
        <taxon>Flavobacteriia</taxon>
        <taxon>Flavobacteriales</taxon>
        <taxon>Owenweeksiaceae</taxon>
        <taxon>Owenweeksia</taxon>
    </lineage>
</organism>
<keyword evidence="1" id="KW-1277">Toxin-antitoxin system</keyword>
<evidence type="ECO:0000313" key="3">
    <source>
        <dbReference type="Proteomes" id="UP000005631"/>
    </source>
</evidence>
<accession>G8R0K2</accession>
<sequence length="97" mass="11537">MKYSLKVRGEASIEIVDAYNWYEDKKDGLGEDFLKELERTFKVLSKQPRIFQKKYKSFRSVRLGKFPFAVFYEIDGNTIVVYSVFHSSREPLSWRAK</sequence>
<dbReference type="KEGG" id="oho:Oweho_1718"/>
<name>G8R0K2_OWEHD</name>
<dbReference type="InterPro" id="IPR035093">
    <property type="entry name" value="RelE/ParE_toxin_dom_sf"/>
</dbReference>
<dbReference type="eggNOG" id="COG3668">
    <property type="taxonomic scope" value="Bacteria"/>
</dbReference>
<dbReference type="Gene3D" id="3.30.2310.20">
    <property type="entry name" value="RelE-like"/>
    <property type="match status" value="1"/>
</dbReference>
<reference evidence="2 3" key="1">
    <citation type="journal article" date="2012" name="Stand. Genomic Sci.">
        <title>Genome sequence of the orange-pigmented seawater bacterium Owenweeksia hongkongensis type strain (UST20020801(T)).</title>
        <authorList>
            <person name="Riedel T."/>
            <person name="Held B."/>
            <person name="Nolan M."/>
            <person name="Lucas S."/>
            <person name="Lapidus A."/>
            <person name="Tice H."/>
            <person name="Del Rio T.G."/>
            <person name="Cheng J.F."/>
            <person name="Han C."/>
            <person name="Tapia R."/>
            <person name="Goodwin L.A."/>
            <person name="Pitluck S."/>
            <person name="Liolios K."/>
            <person name="Mavromatis K."/>
            <person name="Pagani I."/>
            <person name="Ivanova N."/>
            <person name="Mikhailova N."/>
            <person name="Pati A."/>
            <person name="Chen A."/>
            <person name="Palaniappan K."/>
            <person name="Rohde M."/>
            <person name="Tindall B.J."/>
            <person name="Detter J.C."/>
            <person name="Goker M."/>
            <person name="Woyke T."/>
            <person name="Bristow J."/>
            <person name="Eisen J.A."/>
            <person name="Markowitz V."/>
            <person name="Hugenholtz P."/>
            <person name="Klenk H.P."/>
            <person name="Kyrpides N.C."/>
        </authorList>
    </citation>
    <scope>NUCLEOTIDE SEQUENCE</scope>
    <source>
        <strain evidence="3">DSM 17368 / JCM 12287 / NRRL B-23963</strain>
    </source>
</reference>
<evidence type="ECO:0000256" key="1">
    <source>
        <dbReference type="ARBA" id="ARBA00022649"/>
    </source>
</evidence>
<dbReference type="InterPro" id="IPR007712">
    <property type="entry name" value="RelE/ParE_toxin"/>
</dbReference>
<proteinExistence type="predicted"/>
<dbReference type="RefSeq" id="WP_014202062.1">
    <property type="nucleotide sequence ID" value="NC_016599.1"/>
</dbReference>
<keyword evidence="3" id="KW-1185">Reference proteome</keyword>
<dbReference type="AlphaFoldDB" id="G8R0K2"/>
<dbReference type="EMBL" id="CP003156">
    <property type="protein sequence ID" value="AEV32706.1"/>
    <property type="molecule type" value="Genomic_DNA"/>
</dbReference>
<evidence type="ECO:0000313" key="2">
    <source>
        <dbReference type="EMBL" id="AEV32706.1"/>
    </source>
</evidence>
<dbReference type="HOGENOM" id="CLU_147162_7_0_10"/>
<dbReference type="Pfam" id="PF05016">
    <property type="entry name" value="ParE_toxin"/>
    <property type="match status" value="1"/>
</dbReference>
<dbReference type="OrthoDB" id="595476at2"/>